<dbReference type="EMBL" id="SMFM01000002">
    <property type="protein sequence ID" value="TDD77111.1"/>
    <property type="molecule type" value="Genomic_DNA"/>
</dbReference>
<evidence type="ECO:0008006" key="3">
    <source>
        <dbReference type="Google" id="ProtNLM"/>
    </source>
</evidence>
<dbReference type="Proteomes" id="UP000295278">
    <property type="component" value="Unassembled WGS sequence"/>
</dbReference>
<gene>
    <name evidence="1" type="ORF">E0F89_05800</name>
</gene>
<protein>
    <recommendedName>
        <fullName evidence="3">GNAT family N-acetyltransferase</fullName>
    </recommendedName>
</protein>
<dbReference type="SUPFAM" id="SSF55729">
    <property type="entry name" value="Acyl-CoA N-acyltransferases (Nat)"/>
    <property type="match status" value="1"/>
</dbReference>
<comment type="caution">
    <text evidence="1">The sequence shown here is derived from an EMBL/GenBank/DDBJ whole genome shotgun (WGS) entry which is preliminary data.</text>
</comment>
<evidence type="ECO:0000313" key="2">
    <source>
        <dbReference type="Proteomes" id="UP000295278"/>
    </source>
</evidence>
<evidence type="ECO:0000313" key="1">
    <source>
        <dbReference type="EMBL" id="TDD77111.1"/>
    </source>
</evidence>
<sequence length="134" mass="15668">MEFSVRFLNETDYDVLCQWWKAFRWTAPPRDFLPENGTGGMMVHKDGVNIVAGFIYFTNSAIAWSEFIISNFDYKDKDRKEAIKILIYELNELAKRKGSKYIYTVVKNQNLKKIYQEMGYANGSVKVDEMVLVL</sequence>
<reference evidence="1 2" key="1">
    <citation type="submission" date="2019-03" db="EMBL/GenBank/DDBJ databases">
        <title>Flavobacterium AT-3-2 sp. nov., isolated from arctic soil.</title>
        <authorList>
            <person name="Chaudhary D.K."/>
        </authorList>
    </citation>
    <scope>NUCLEOTIDE SEQUENCE [LARGE SCALE GENOMIC DNA]</scope>
    <source>
        <strain evidence="1 2">AT-3-2</strain>
    </source>
</reference>
<accession>A0A4R5AVI6</accession>
<dbReference type="InterPro" id="IPR016181">
    <property type="entry name" value="Acyl_CoA_acyltransferase"/>
</dbReference>
<organism evidence="1 2">
    <name type="scientific">Flavobacterium caseinilyticum</name>
    <dbReference type="NCBI Taxonomy" id="2541732"/>
    <lineage>
        <taxon>Bacteria</taxon>
        <taxon>Pseudomonadati</taxon>
        <taxon>Bacteroidota</taxon>
        <taxon>Flavobacteriia</taxon>
        <taxon>Flavobacteriales</taxon>
        <taxon>Flavobacteriaceae</taxon>
        <taxon>Flavobacterium</taxon>
    </lineage>
</organism>
<keyword evidence="2" id="KW-1185">Reference proteome</keyword>
<dbReference type="AlphaFoldDB" id="A0A4R5AVI6"/>
<dbReference type="OrthoDB" id="1447143at2"/>
<dbReference type="RefSeq" id="WP_131908907.1">
    <property type="nucleotide sequence ID" value="NZ_SMFM01000002.1"/>
</dbReference>
<proteinExistence type="predicted"/>
<name>A0A4R5AVI6_9FLAO</name>